<gene>
    <name evidence="6" type="ORF">QBC35DRAFT_485046</name>
</gene>
<sequence length="90" mass="10280">MASKGDDGAGPWTKDTRSKFEAKDRSEFLDPCQEAAAKSIRCLHRNGGDRTMCSDYFQAYRDCKKAWIDKRKVDKRKEGTLWGALTSEKE</sequence>
<dbReference type="Gene3D" id="1.10.287.1130">
    <property type="entry name" value="CytochromE C oxidase copper chaperone"/>
    <property type="match status" value="1"/>
</dbReference>
<name>A0AAN6X346_9PEZI</name>
<dbReference type="GO" id="GO:0005758">
    <property type="term" value="C:mitochondrial intermembrane space"/>
    <property type="evidence" value="ECO:0007669"/>
    <property type="project" value="UniProtKB-SubCell"/>
</dbReference>
<dbReference type="Proteomes" id="UP001302126">
    <property type="component" value="Unassembled WGS sequence"/>
</dbReference>
<keyword evidence="7" id="KW-1185">Reference proteome</keyword>
<dbReference type="GO" id="GO:0033108">
    <property type="term" value="P:mitochondrial respiratory chain complex assembly"/>
    <property type="evidence" value="ECO:0007669"/>
    <property type="project" value="TreeGrafter"/>
</dbReference>
<reference evidence="6" key="1">
    <citation type="journal article" date="2023" name="Mol. Phylogenet. Evol.">
        <title>Genome-scale phylogeny and comparative genomics of the fungal order Sordariales.</title>
        <authorList>
            <person name="Hensen N."/>
            <person name="Bonometti L."/>
            <person name="Westerberg I."/>
            <person name="Brannstrom I.O."/>
            <person name="Guillou S."/>
            <person name="Cros-Aarteil S."/>
            <person name="Calhoun S."/>
            <person name="Haridas S."/>
            <person name="Kuo A."/>
            <person name="Mondo S."/>
            <person name="Pangilinan J."/>
            <person name="Riley R."/>
            <person name="LaButti K."/>
            <person name="Andreopoulos B."/>
            <person name="Lipzen A."/>
            <person name="Chen C."/>
            <person name="Yan M."/>
            <person name="Daum C."/>
            <person name="Ng V."/>
            <person name="Clum A."/>
            <person name="Steindorff A."/>
            <person name="Ohm R.A."/>
            <person name="Martin F."/>
            <person name="Silar P."/>
            <person name="Natvig D.O."/>
            <person name="Lalanne C."/>
            <person name="Gautier V."/>
            <person name="Ament-Velasquez S.L."/>
            <person name="Kruys A."/>
            <person name="Hutchinson M.I."/>
            <person name="Powell A.J."/>
            <person name="Barry K."/>
            <person name="Miller A.N."/>
            <person name="Grigoriev I.V."/>
            <person name="Debuchy R."/>
            <person name="Gladieux P."/>
            <person name="Hiltunen Thoren M."/>
            <person name="Johannesson H."/>
        </authorList>
    </citation>
    <scope>NUCLEOTIDE SEQUENCE</scope>
    <source>
        <strain evidence="6">PSN309</strain>
    </source>
</reference>
<evidence type="ECO:0000256" key="1">
    <source>
        <dbReference type="ARBA" id="ARBA00003875"/>
    </source>
</evidence>
<dbReference type="SUPFAM" id="SSF47072">
    <property type="entry name" value="Cysteine alpha-hairpin motif"/>
    <property type="match status" value="1"/>
</dbReference>
<evidence type="ECO:0000256" key="4">
    <source>
        <dbReference type="ARBA" id="ARBA00023157"/>
    </source>
</evidence>
<dbReference type="InterPro" id="IPR048280">
    <property type="entry name" value="COX6B-like"/>
</dbReference>
<accession>A0AAN6X346</accession>
<reference evidence="6" key="2">
    <citation type="submission" date="2023-05" db="EMBL/GenBank/DDBJ databases">
        <authorList>
            <consortium name="Lawrence Berkeley National Laboratory"/>
            <person name="Steindorff A."/>
            <person name="Hensen N."/>
            <person name="Bonometti L."/>
            <person name="Westerberg I."/>
            <person name="Brannstrom I.O."/>
            <person name="Guillou S."/>
            <person name="Cros-Aarteil S."/>
            <person name="Calhoun S."/>
            <person name="Haridas S."/>
            <person name="Kuo A."/>
            <person name="Mondo S."/>
            <person name="Pangilinan J."/>
            <person name="Riley R."/>
            <person name="Labutti K."/>
            <person name="Andreopoulos B."/>
            <person name="Lipzen A."/>
            <person name="Chen C."/>
            <person name="Yanf M."/>
            <person name="Daum C."/>
            <person name="Ng V."/>
            <person name="Clum A."/>
            <person name="Ohm R."/>
            <person name="Martin F."/>
            <person name="Silar P."/>
            <person name="Natvig D."/>
            <person name="Lalanne C."/>
            <person name="Gautier V."/>
            <person name="Ament-Velasquez S.L."/>
            <person name="Kruys A."/>
            <person name="Hutchinson M.I."/>
            <person name="Powell A.J."/>
            <person name="Barry K."/>
            <person name="Miller A.N."/>
            <person name="Grigoriev I.V."/>
            <person name="Debuchy R."/>
            <person name="Gladieux P."/>
            <person name="Thoren M.H."/>
            <person name="Johannesson H."/>
        </authorList>
    </citation>
    <scope>NUCLEOTIDE SEQUENCE</scope>
    <source>
        <strain evidence="6">PSN309</strain>
    </source>
</reference>
<comment type="caution">
    <text evidence="6">The sequence shown here is derived from an EMBL/GenBank/DDBJ whole genome shotgun (WGS) entry which is preliminary data.</text>
</comment>
<evidence type="ECO:0000313" key="6">
    <source>
        <dbReference type="EMBL" id="KAK4192376.1"/>
    </source>
</evidence>
<dbReference type="PANTHER" id="PTHR46811">
    <property type="entry name" value="COILED-COIL-HELIX-COILED-COIL-HELIX DOMAIN-CONTAINING PROTEIN 7"/>
    <property type="match status" value="1"/>
</dbReference>
<protein>
    <recommendedName>
        <fullName evidence="8">Cytochrome c oxidase-assembly factor cox-23, mitochondrial</fullName>
    </recommendedName>
</protein>
<organism evidence="6 7">
    <name type="scientific">Podospora australis</name>
    <dbReference type="NCBI Taxonomy" id="1536484"/>
    <lineage>
        <taxon>Eukaryota</taxon>
        <taxon>Fungi</taxon>
        <taxon>Dikarya</taxon>
        <taxon>Ascomycota</taxon>
        <taxon>Pezizomycotina</taxon>
        <taxon>Sordariomycetes</taxon>
        <taxon>Sordariomycetidae</taxon>
        <taxon>Sordariales</taxon>
        <taxon>Podosporaceae</taxon>
        <taxon>Podospora</taxon>
    </lineage>
</organism>
<keyword evidence="4" id="KW-1015">Disulfide bond</keyword>
<evidence type="ECO:0000256" key="2">
    <source>
        <dbReference type="ARBA" id="ARBA00004569"/>
    </source>
</evidence>
<dbReference type="InterPro" id="IPR051040">
    <property type="entry name" value="COX23"/>
</dbReference>
<feature type="compositionally biased region" description="Basic and acidic residues" evidence="5">
    <location>
        <begin position="14"/>
        <end position="25"/>
    </location>
</feature>
<dbReference type="PANTHER" id="PTHR46811:SF1">
    <property type="entry name" value="COILED-COIL-HELIX-COILED-COIL-HELIX DOMAIN-CONTAINING PROTEIN 7"/>
    <property type="match status" value="1"/>
</dbReference>
<dbReference type="Pfam" id="PF02297">
    <property type="entry name" value="COX6B"/>
    <property type="match status" value="1"/>
</dbReference>
<evidence type="ECO:0000256" key="5">
    <source>
        <dbReference type="SAM" id="MobiDB-lite"/>
    </source>
</evidence>
<dbReference type="InterPro" id="IPR009069">
    <property type="entry name" value="Cys_alpha_HP_mot_SF"/>
</dbReference>
<proteinExistence type="predicted"/>
<evidence type="ECO:0000256" key="3">
    <source>
        <dbReference type="ARBA" id="ARBA00023128"/>
    </source>
</evidence>
<evidence type="ECO:0000313" key="7">
    <source>
        <dbReference type="Proteomes" id="UP001302126"/>
    </source>
</evidence>
<dbReference type="PROSITE" id="PS51808">
    <property type="entry name" value="CHCH"/>
    <property type="match status" value="1"/>
</dbReference>
<comment type="subcellular location">
    <subcellularLocation>
        <location evidence="2">Mitochondrion intermembrane space</location>
    </subcellularLocation>
</comment>
<dbReference type="AlphaFoldDB" id="A0AAN6X346"/>
<feature type="region of interest" description="Disordered" evidence="5">
    <location>
        <begin position="1"/>
        <end position="25"/>
    </location>
</feature>
<evidence type="ECO:0008006" key="8">
    <source>
        <dbReference type="Google" id="ProtNLM"/>
    </source>
</evidence>
<dbReference type="EMBL" id="MU864355">
    <property type="protein sequence ID" value="KAK4192376.1"/>
    <property type="molecule type" value="Genomic_DNA"/>
</dbReference>
<comment type="function">
    <text evidence="1">Required for the assembly of cytochrome c oxidase.</text>
</comment>
<keyword evidence="3" id="KW-0496">Mitochondrion</keyword>